<accession>A0A7W4UR17</accession>
<name>A0A7W4UR17_9MICO</name>
<gene>
    <name evidence="1" type="ORF">FHX72_003158</name>
</gene>
<evidence type="ECO:0000313" key="2">
    <source>
        <dbReference type="Proteomes" id="UP000545286"/>
    </source>
</evidence>
<sequence length="76" mass="8317">MPFPVPPLTARMPAEGRVDRLSENTYRVVKDGRIVGFINKIDELCVVSAGSDSGAALEVLQTRDFDRAVKGLQDRA</sequence>
<dbReference type="Proteomes" id="UP000545286">
    <property type="component" value="Unassembled WGS sequence"/>
</dbReference>
<proteinExistence type="predicted"/>
<keyword evidence="2" id="KW-1185">Reference proteome</keyword>
<protein>
    <submittedName>
        <fullName evidence="1">Uncharacterized protein</fullName>
    </submittedName>
</protein>
<dbReference type="AlphaFoldDB" id="A0A7W4UR17"/>
<organism evidence="1 2">
    <name type="scientific">Pseudoclavibacter helvolus</name>
    <dbReference type="NCBI Taxonomy" id="255205"/>
    <lineage>
        <taxon>Bacteria</taxon>
        <taxon>Bacillati</taxon>
        <taxon>Actinomycetota</taxon>
        <taxon>Actinomycetes</taxon>
        <taxon>Micrococcales</taxon>
        <taxon>Microbacteriaceae</taxon>
        <taxon>Pseudoclavibacter</taxon>
    </lineage>
</organism>
<comment type="caution">
    <text evidence="1">The sequence shown here is derived from an EMBL/GenBank/DDBJ whole genome shotgun (WGS) entry which is preliminary data.</text>
</comment>
<reference evidence="1 2" key="1">
    <citation type="submission" date="2020-08" db="EMBL/GenBank/DDBJ databases">
        <title>Sequencing the genomes of 1000 actinobacteria strains.</title>
        <authorList>
            <person name="Klenk H.-P."/>
        </authorList>
    </citation>
    <scope>NUCLEOTIDE SEQUENCE [LARGE SCALE GENOMIC DNA]</scope>
    <source>
        <strain evidence="1 2">DSM 20419</strain>
    </source>
</reference>
<dbReference type="EMBL" id="JACHWJ010000005">
    <property type="protein sequence ID" value="MBB2959006.1"/>
    <property type="molecule type" value="Genomic_DNA"/>
</dbReference>
<dbReference type="RefSeq" id="WP_183626231.1">
    <property type="nucleotide sequence ID" value="NZ_JACHWJ010000005.1"/>
</dbReference>
<evidence type="ECO:0000313" key="1">
    <source>
        <dbReference type="EMBL" id="MBB2959006.1"/>
    </source>
</evidence>